<evidence type="ECO:0000313" key="2">
    <source>
        <dbReference type="EMBL" id="KMS75615.1"/>
    </source>
</evidence>
<evidence type="ECO:0000313" key="3">
    <source>
        <dbReference type="Proteomes" id="UP000037432"/>
    </source>
</evidence>
<gene>
    <name evidence="2" type="ORF">ACM01_09580</name>
</gene>
<accession>A0A0J8CCM2</accession>
<protein>
    <submittedName>
        <fullName evidence="2">Uncharacterized protein</fullName>
    </submittedName>
</protein>
<evidence type="ECO:0000256" key="1">
    <source>
        <dbReference type="SAM" id="Phobius"/>
    </source>
</evidence>
<dbReference type="PATRIC" id="fig|1938.3.peg.7005"/>
<keyword evidence="1" id="KW-1133">Transmembrane helix</keyword>
<organism evidence="2 3">
    <name type="scientific">Streptomyces viridochromogenes</name>
    <dbReference type="NCBI Taxonomy" id="1938"/>
    <lineage>
        <taxon>Bacteria</taxon>
        <taxon>Bacillati</taxon>
        <taxon>Actinomycetota</taxon>
        <taxon>Actinomycetes</taxon>
        <taxon>Kitasatosporales</taxon>
        <taxon>Streptomycetaceae</taxon>
        <taxon>Streptomyces</taxon>
    </lineage>
</organism>
<dbReference type="Proteomes" id="UP000037432">
    <property type="component" value="Unassembled WGS sequence"/>
</dbReference>
<dbReference type="RefSeq" id="WP_048580679.1">
    <property type="nucleotide sequence ID" value="NZ_LFNT01000007.1"/>
</dbReference>
<dbReference type="EMBL" id="LFNT01000007">
    <property type="protein sequence ID" value="KMS75615.1"/>
    <property type="molecule type" value="Genomic_DNA"/>
</dbReference>
<reference evidence="2 3" key="1">
    <citation type="submission" date="2015-06" db="EMBL/GenBank/DDBJ databases">
        <authorList>
            <person name="Ju K.-S."/>
            <person name="Doroghazi J.R."/>
            <person name="Metcalf W.W."/>
        </authorList>
    </citation>
    <scope>NUCLEOTIDE SEQUENCE [LARGE SCALE GENOMIC DNA]</scope>
    <source>
        <strain evidence="2 3">NRRL 3414</strain>
    </source>
</reference>
<keyword evidence="1" id="KW-0472">Membrane</keyword>
<keyword evidence="1" id="KW-0812">Transmembrane</keyword>
<feature type="transmembrane region" description="Helical" evidence="1">
    <location>
        <begin position="44"/>
        <end position="77"/>
    </location>
</feature>
<name>A0A0J8CCM2_STRVR</name>
<proteinExistence type="predicted"/>
<comment type="caution">
    <text evidence="2">The sequence shown here is derived from an EMBL/GenBank/DDBJ whole genome shotgun (WGS) entry which is preliminary data.</text>
</comment>
<dbReference type="AlphaFoldDB" id="A0A0J8CCM2"/>
<sequence>MDSGLIAPVVFAAALAIGTAVTELRSPGSARVTWGVVRDRTAVAAGAVVMVVVTVTGGSWSGLAWGVLAGTLTGHLVHRARPRDR</sequence>